<feature type="transmembrane region" description="Helical" evidence="1">
    <location>
        <begin position="6"/>
        <end position="27"/>
    </location>
</feature>
<keyword evidence="1" id="KW-0472">Membrane</keyword>
<dbReference type="EMBL" id="MW712719">
    <property type="protein sequence ID" value="QWY79655.1"/>
    <property type="molecule type" value="Genomic_DNA"/>
</dbReference>
<gene>
    <name evidence="2" type="primary">25</name>
    <name evidence="2" type="ORF">SEA_PERSISTENCE_25</name>
</gene>
<protein>
    <submittedName>
        <fullName evidence="2">Membrane protein</fullName>
    </submittedName>
</protein>
<accession>A0A8F3E1W1</accession>
<dbReference type="InterPro" id="IPR056964">
    <property type="entry name" value="Phage_holin"/>
</dbReference>
<organism evidence="2 3">
    <name type="scientific">Arthrobacter phage Persistence</name>
    <dbReference type="NCBI Taxonomy" id="2836007"/>
    <lineage>
        <taxon>Viruses</taxon>
        <taxon>Duplodnaviria</taxon>
        <taxon>Heunggongvirae</taxon>
        <taxon>Uroviricota</taxon>
        <taxon>Caudoviricetes</taxon>
        <taxon>Persistencevirus</taxon>
        <taxon>Persistencevirus persistence</taxon>
    </lineage>
</organism>
<feature type="transmembrane region" description="Helical" evidence="1">
    <location>
        <begin position="34"/>
        <end position="51"/>
    </location>
</feature>
<keyword evidence="3" id="KW-1185">Reference proteome</keyword>
<evidence type="ECO:0000313" key="2">
    <source>
        <dbReference type="EMBL" id="QWY79655.1"/>
    </source>
</evidence>
<evidence type="ECO:0000313" key="3">
    <source>
        <dbReference type="Proteomes" id="UP000693837"/>
    </source>
</evidence>
<dbReference type="GeneID" id="77931902"/>
<dbReference type="RefSeq" id="YP_010656026.1">
    <property type="nucleotide sequence ID" value="NC_070834.1"/>
</dbReference>
<dbReference type="Proteomes" id="UP000693837">
    <property type="component" value="Segment"/>
</dbReference>
<feature type="transmembrane region" description="Helical" evidence="1">
    <location>
        <begin position="66"/>
        <end position="83"/>
    </location>
</feature>
<proteinExistence type="predicted"/>
<name>A0A8F3E1W1_9CAUD</name>
<keyword evidence="1" id="KW-0812">Transmembrane</keyword>
<reference evidence="2" key="1">
    <citation type="submission" date="2021-03" db="EMBL/GenBank/DDBJ databases">
        <authorList>
            <person name="Pedlow M.R."/>
            <person name="Nance H.A."/>
            <person name="Bradley A.M."/>
            <person name="Brown C.A."/>
            <person name="Channell S.A."/>
            <person name="Forbes A.M."/>
            <person name="Lovell B."/>
            <person name="Mcdonald B.E."/>
            <person name="Silva M.B."/>
            <person name="White G.J."/>
            <person name="Zack K.M."/>
            <person name="Garlena R.A."/>
            <person name="Russell D.A."/>
            <person name="Jacobs-Sera D."/>
            <person name="Hatfull G.F."/>
        </authorList>
    </citation>
    <scope>NUCLEOTIDE SEQUENCE</scope>
</reference>
<evidence type="ECO:0000256" key="1">
    <source>
        <dbReference type="SAM" id="Phobius"/>
    </source>
</evidence>
<dbReference type="KEGG" id="vg:77931902"/>
<keyword evidence="1" id="KW-1133">Transmembrane helix</keyword>
<sequence length="109" mass="11880">MTGILTFVIFVLTVFTLGAYSIVAPWWTTRAGKAYFILFAALAVLAGHFLIEELLGQAPQWVEDSVLGLVALAIAWNAYTIISKQLRFWRAARDTPAPVDPTLIPGGTS</sequence>
<dbReference type="Pfam" id="PF23778">
    <property type="entry name" value="Phage_holin_2"/>
    <property type="match status" value="1"/>
</dbReference>